<feature type="transmembrane region" description="Helical" evidence="2">
    <location>
        <begin position="117"/>
        <end position="139"/>
    </location>
</feature>
<protein>
    <submittedName>
        <fullName evidence="3">Uncharacterized protein</fullName>
    </submittedName>
</protein>
<evidence type="ECO:0000313" key="4">
    <source>
        <dbReference type="Proteomes" id="UP001231189"/>
    </source>
</evidence>
<name>A0AAD8T6Y2_LOLMU</name>
<keyword evidence="2" id="KW-1133">Transmembrane helix</keyword>
<feature type="compositionally biased region" description="Low complexity" evidence="1">
    <location>
        <begin position="206"/>
        <end position="225"/>
    </location>
</feature>
<comment type="caution">
    <text evidence="3">The sequence shown here is derived from an EMBL/GenBank/DDBJ whole genome shotgun (WGS) entry which is preliminary data.</text>
</comment>
<reference evidence="3" key="1">
    <citation type="submission" date="2023-07" db="EMBL/GenBank/DDBJ databases">
        <title>A chromosome-level genome assembly of Lolium multiflorum.</title>
        <authorList>
            <person name="Chen Y."/>
            <person name="Copetti D."/>
            <person name="Kolliker R."/>
            <person name="Studer B."/>
        </authorList>
    </citation>
    <scope>NUCLEOTIDE SEQUENCE</scope>
    <source>
        <strain evidence="3">02402/16</strain>
        <tissue evidence="3">Leaf</tissue>
    </source>
</reference>
<feature type="transmembrane region" description="Helical" evidence="2">
    <location>
        <begin position="177"/>
        <end position="196"/>
    </location>
</feature>
<evidence type="ECO:0000313" key="3">
    <source>
        <dbReference type="EMBL" id="KAK1670200.1"/>
    </source>
</evidence>
<dbReference type="Proteomes" id="UP001231189">
    <property type="component" value="Unassembled WGS sequence"/>
</dbReference>
<dbReference type="AlphaFoldDB" id="A0AAD8T6Y2"/>
<evidence type="ECO:0000256" key="1">
    <source>
        <dbReference type="SAM" id="MobiDB-lite"/>
    </source>
</evidence>
<organism evidence="3 4">
    <name type="scientific">Lolium multiflorum</name>
    <name type="common">Italian ryegrass</name>
    <name type="synonym">Lolium perenne subsp. multiflorum</name>
    <dbReference type="NCBI Taxonomy" id="4521"/>
    <lineage>
        <taxon>Eukaryota</taxon>
        <taxon>Viridiplantae</taxon>
        <taxon>Streptophyta</taxon>
        <taxon>Embryophyta</taxon>
        <taxon>Tracheophyta</taxon>
        <taxon>Spermatophyta</taxon>
        <taxon>Magnoliopsida</taxon>
        <taxon>Liliopsida</taxon>
        <taxon>Poales</taxon>
        <taxon>Poaceae</taxon>
        <taxon>BOP clade</taxon>
        <taxon>Pooideae</taxon>
        <taxon>Poodae</taxon>
        <taxon>Poeae</taxon>
        <taxon>Poeae Chloroplast Group 2 (Poeae type)</taxon>
        <taxon>Loliodinae</taxon>
        <taxon>Loliinae</taxon>
        <taxon>Lolium</taxon>
    </lineage>
</organism>
<gene>
    <name evidence="3" type="ORF">QYE76_058359</name>
</gene>
<keyword evidence="2" id="KW-0472">Membrane</keyword>
<keyword evidence="4" id="KW-1185">Reference proteome</keyword>
<feature type="transmembrane region" description="Helical" evidence="2">
    <location>
        <begin position="315"/>
        <end position="338"/>
    </location>
</feature>
<evidence type="ECO:0000256" key="2">
    <source>
        <dbReference type="SAM" id="Phobius"/>
    </source>
</evidence>
<sequence length="344" mass="37110">MIATRRDMSAMPRKSQESKTMRIGLGLSLLDTAGIRMSRLPTIGNCPNWDGDEVEVVHADDSAEISTGMNAWETTGQEPLSGINLDDCERIDVTKDGIAQERKNKGRADCSGTTSPTLLILAGLVVGIAAVGAASGEFLVAATPALGRSLFFLVIIIILAVRPSAEALRRRIPSGGGGIILLLFLFFLCFFFFLLLEEWRSSSLSLFSSPSMRNSRSSSPSVRGGIAPASDVRAESLRAVARRDQGQPQSWEPPGSTVLPVAARRWVSDRSTMGHGHLWRKNTREKRALRRAGIRRGNSSGGEIDAIVTVIELDFIGIIIIIISIDTAISTAAPRLLVTSRVES</sequence>
<keyword evidence="2" id="KW-0812">Transmembrane</keyword>
<dbReference type="EMBL" id="JAUUTY010000003">
    <property type="protein sequence ID" value="KAK1670200.1"/>
    <property type="molecule type" value="Genomic_DNA"/>
</dbReference>
<proteinExistence type="predicted"/>
<feature type="region of interest" description="Disordered" evidence="1">
    <location>
        <begin position="206"/>
        <end position="229"/>
    </location>
</feature>
<feature type="transmembrane region" description="Helical" evidence="2">
    <location>
        <begin position="145"/>
        <end position="165"/>
    </location>
</feature>
<accession>A0AAD8T6Y2</accession>